<dbReference type="Pfam" id="PF00069">
    <property type="entry name" value="Pkinase"/>
    <property type="match status" value="1"/>
</dbReference>
<keyword evidence="1" id="KW-0547">Nucleotide-binding</keyword>
<reference evidence="3" key="1">
    <citation type="submission" date="2018-11" db="EMBL/GenBank/DDBJ databases">
        <title>Henneguya salminicola genome and transcriptome.</title>
        <authorList>
            <person name="Yahalomi D."/>
            <person name="Atkinson S.D."/>
            <person name="Neuhof M."/>
            <person name="Chang E.S."/>
            <person name="Philippe H."/>
            <person name="Cartwright P."/>
            <person name="Bartholomew J.L."/>
            <person name="Huchon D."/>
        </authorList>
    </citation>
    <scope>NUCLEOTIDE SEQUENCE</scope>
    <source>
        <strain evidence="3">Hz1</strain>
        <tissue evidence="3">Whole</tissue>
    </source>
</reference>
<proteinExistence type="predicted"/>
<keyword evidence="3" id="KW-0418">Kinase</keyword>
<dbReference type="Gene3D" id="1.10.510.10">
    <property type="entry name" value="Transferase(Phosphotransferase) domain 1"/>
    <property type="match status" value="1"/>
</dbReference>
<evidence type="ECO:0000313" key="3">
    <source>
        <dbReference type="EMBL" id="NDJ94574.1"/>
    </source>
</evidence>
<feature type="domain" description="Protein kinase" evidence="2">
    <location>
        <begin position="25"/>
        <end position="160"/>
    </location>
</feature>
<organism evidence="3">
    <name type="scientific">Henneguya salminicola</name>
    <name type="common">Myxosporean</name>
    <dbReference type="NCBI Taxonomy" id="69463"/>
    <lineage>
        <taxon>Eukaryota</taxon>
        <taxon>Metazoa</taxon>
        <taxon>Cnidaria</taxon>
        <taxon>Myxozoa</taxon>
        <taxon>Myxosporea</taxon>
        <taxon>Bivalvulida</taxon>
        <taxon>Platysporina</taxon>
        <taxon>Myxobolidae</taxon>
        <taxon>Henneguya</taxon>
    </lineage>
</organism>
<dbReference type="PANTHER" id="PTHR24347">
    <property type="entry name" value="SERINE/THREONINE-PROTEIN KINASE"/>
    <property type="match status" value="1"/>
</dbReference>
<dbReference type="Gene3D" id="3.30.200.20">
    <property type="entry name" value="Phosphorylase Kinase, domain 1"/>
    <property type="match status" value="1"/>
</dbReference>
<accession>A0A6G3MKR7</accession>
<evidence type="ECO:0000259" key="2">
    <source>
        <dbReference type="PROSITE" id="PS50011"/>
    </source>
</evidence>
<keyword evidence="1" id="KW-0067">ATP-binding</keyword>
<dbReference type="SUPFAM" id="SSF56112">
    <property type="entry name" value="Protein kinase-like (PK-like)"/>
    <property type="match status" value="1"/>
</dbReference>
<evidence type="ECO:0000256" key="1">
    <source>
        <dbReference type="PROSITE-ProRule" id="PRU10141"/>
    </source>
</evidence>
<dbReference type="AlphaFoldDB" id="A0A6G3MKR7"/>
<dbReference type="PROSITE" id="PS00107">
    <property type="entry name" value="PROTEIN_KINASE_ATP"/>
    <property type="match status" value="1"/>
</dbReference>
<dbReference type="GO" id="GO:0005524">
    <property type="term" value="F:ATP binding"/>
    <property type="evidence" value="ECO:0007669"/>
    <property type="project" value="UniProtKB-UniRule"/>
</dbReference>
<protein>
    <submittedName>
        <fullName evidence="3">Phosphorylase b kinase gamma catalytic chain, skeletal muscle/heart isoform (Trinotate prediction)</fullName>
    </submittedName>
</protein>
<keyword evidence="3" id="KW-0808">Transferase</keyword>
<dbReference type="InterPro" id="IPR000719">
    <property type="entry name" value="Prot_kinase_dom"/>
</dbReference>
<sequence length="160" mass="18493">MAAVDISFLNQNVDIVKEEGFYANYTPTETLGYGATSVVRKCTNHTTQKEYAVKIIEKTPIKEHEVRAEIYALTQLSDDPNIIGLIDAYETENHFFLVFELARGGELFDYLNYMITVPEKEVCKMMHQILKVVSHMHNLRIVHRDLKVFLCLIASLKIYY</sequence>
<dbReference type="SMART" id="SM00220">
    <property type="entry name" value="S_TKc"/>
    <property type="match status" value="1"/>
</dbReference>
<dbReference type="EMBL" id="GHBP01009609">
    <property type="protein sequence ID" value="NDJ94574.1"/>
    <property type="molecule type" value="Transcribed_RNA"/>
</dbReference>
<dbReference type="PROSITE" id="PS50011">
    <property type="entry name" value="PROTEIN_KINASE_DOM"/>
    <property type="match status" value="1"/>
</dbReference>
<dbReference type="GO" id="GO:0004672">
    <property type="term" value="F:protein kinase activity"/>
    <property type="evidence" value="ECO:0007669"/>
    <property type="project" value="InterPro"/>
</dbReference>
<dbReference type="InterPro" id="IPR017441">
    <property type="entry name" value="Protein_kinase_ATP_BS"/>
</dbReference>
<name>A0A6G3MKR7_HENSL</name>
<feature type="binding site" evidence="1">
    <location>
        <position position="62"/>
    </location>
    <ligand>
        <name>ATP</name>
        <dbReference type="ChEBI" id="CHEBI:30616"/>
    </ligand>
</feature>
<dbReference type="InterPro" id="IPR011009">
    <property type="entry name" value="Kinase-like_dom_sf"/>
</dbReference>